<dbReference type="EC" id="3.1.4.4" evidence="2"/>
<evidence type="ECO:0000256" key="6">
    <source>
        <dbReference type="ARBA" id="ARBA00023098"/>
    </source>
</evidence>
<keyword evidence="9" id="KW-1185">Reference proteome</keyword>
<evidence type="ECO:0000256" key="4">
    <source>
        <dbReference type="ARBA" id="ARBA00022801"/>
    </source>
</evidence>
<dbReference type="PIRSF" id="PIRSF009376">
    <property type="entry name" value="Phospholipase_D_euk"/>
    <property type="match status" value="1"/>
</dbReference>
<organism evidence="8 9">
    <name type="scientific">Cynara cardunculus var. scolymus</name>
    <name type="common">Globe artichoke</name>
    <name type="synonym">Cynara scolymus</name>
    <dbReference type="NCBI Taxonomy" id="59895"/>
    <lineage>
        <taxon>Eukaryota</taxon>
        <taxon>Viridiplantae</taxon>
        <taxon>Streptophyta</taxon>
        <taxon>Embryophyta</taxon>
        <taxon>Tracheophyta</taxon>
        <taxon>Spermatophyta</taxon>
        <taxon>Magnoliopsida</taxon>
        <taxon>eudicotyledons</taxon>
        <taxon>Gunneridae</taxon>
        <taxon>Pentapetalae</taxon>
        <taxon>asterids</taxon>
        <taxon>campanulids</taxon>
        <taxon>Asterales</taxon>
        <taxon>Asteraceae</taxon>
        <taxon>Carduoideae</taxon>
        <taxon>Cardueae</taxon>
        <taxon>Carduinae</taxon>
        <taxon>Cynara</taxon>
    </lineage>
</organism>
<evidence type="ECO:0000256" key="3">
    <source>
        <dbReference type="ARBA" id="ARBA00022737"/>
    </source>
</evidence>
<dbReference type="GO" id="GO:0035556">
    <property type="term" value="P:intracellular signal transduction"/>
    <property type="evidence" value="ECO:0007669"/>
    <property type="project" value="InterPro"/>
</dbReference>
<keyword evidence="4" id="KW-0378">Hydrolase</keyword>
<dbReference type="InterPro" id="IPR015679">
    <property type="entry name" value="PLipase_D_fam"/>
</dbReference>
<dbReference type="EMBL" id="LEKV01004910">
    <property type="protein sequence ID" value="KVH91700.1"/>
    <property type="molecule type" value="Genomic_DNA"/>
</dbReference>
<dbReference type="GO" id="GO:0004630">
    <property type="term" value="F:phospholipase D activity"/>
    <property type="evidence" value="ECO:0007669"/>
    <property type="project" value="UniProtKB-EC"/>
</dbReference>
<proteinExistence type="predicted"/>
<dbReference type="Gramene" id="KVH91700">
    <property type="protein sequence ID" value="KVH91700"/>
    <property type="gene ID" value="Ccrd_006277"/>
</dbReference>
<dbReference type="STRING" id="59895.A0A103XJ34"/>
<keyword evidence="6" id="KW-0443">Lipid metabolism</keyword>
<dbReference type="InterPro" id="IPR001736">
    <property type="entry name" value="PLipase_D/transphosphatidylase"/>
</dbReference>
<dbReference type="Pfam" id="PF00614">
    <property type="entry name" value="PLDc"/>
    <property type="match status" value="2"/>
</dbReference>
<evidence type="ECO:0000256" key="1">
    <source>
        <dbReference type="ARBA" id="ARBA00000798"/>
    </source>
</evidence>
<feature type="domain" description="PLD phosphodiesterase" evidence="7">
    <location>
        <begin position="41"/>
        <end position="68"/>
    </location>
</feature>
<keyword evidence="5" id="KW-0442">Lipid degradation</keyword>
<name>A0A103XJ34_CYNCS</name>
<evidence type="ECO:0000313" key="9">
    <source>
        <dbReference type="Proteomes" id="UP000243975"/>
    </source>
</evidence>
<dbReference type="SUPFAM" id="SSF56024">
    <property type="entry name" value="Phospholipase D/nuclease"/>
    <property type="match status" value="2"/>
</dbReference>
<feature type="domain" description="PLD phosphodiesterase" evidence="7">
    <location>
        <begin position="444"/>
        <end position="471"/>
    </location>
</feature>
<evidence type="ECO:0000256" key="2">
    <source>
        <dbReference type="ARBA" id="ARBA00012027"/>
    </source>
</evidence>
<reference evidence="8 9" key="1">
    <citation type="journal article" date="2016" name="Sci. Rep.">
        <title>The genome sequence of the outbreeding globe artichoke constructed de novo incorporating a phase-aware low-pass sequencing strategy of F1 progeny.</title>
        <authorList>
            <person name="Scaglione D."/>
            <person name="Reyes-Chin-Wo S."/>
            <person name="Acquadro A."/>
            <person name="Froenicke L."/>
            <person name="Portis E."/>
            <person name="Beitel C."/>
            <person name="Tirone M."/>
            <person name="Mauro R."/>
            <person name="Lo Monaco A."/>
            <person name="Mauromicale G."/>
            <person name="Faccioli P."/>
            <person name="Cattivelli L."/>
            <person name="Rieseberg L."/>
            <person name="Michelmore R."/>
            <person name="Lanteri S."/>
        </authorList>
    </citation>
    <scope>NUCLEOTIDE SEQUENCE [LARGE SCALE GENOMIC DNA]</scope>
    <source>
        <strain evidence="8">2C</strain>
    </source>
</reference>
<dbReference type="GO" id="GO:0009395">
    <property type="term" value="P:phospholipid catabolic process"/>
    <property type="evidence" value="ECO:0007669"/>
    <property type="project" value="TreeGrafter"/>
</dbReference>
<dbReference type="OMA" id="ANQEYHE"/>
<comment type="catalytic activity">
    <reaction evidence="1">
        <text>a 1,2-diacyl-sn-glycero-3-phosphocholine + H2O = a 1,2-diacyl-sn-glycero-3-phosphate + choline + H(+)</text>
        <dbReference type="Rhea" id="RHEA:14445"/>
        <dbReference type="ChEBI" id="CHEBI:15354"/>
        <dbReference type="ChEBI" id="CHEBI:15377"/>
        <dbReference type="ChEBI" id="CHEBI:15378"/>
        <dbReference type="ChEBI" id="CHEBI:57643"/>
        <dbReference type="ChEBI" id="CHEBI:58608"/>
        <dbReference type="EC" id="3.1.4.4"/>
    </reaction>
</comment>
<evidence type="ECO:0000256" key="5">
    <source>
        <dbReference type="ARBA" id="ARBA00022963"/>
    </source>
</evidence>
<dbReference type="Gene3D" id="3.30.870.10">
    <property type="entry name" value="Endonuclease Chain A"/>
    <property type="match status" value="2"/>
</dbReference>
<sequence length="600" mass="68532">MYKELALALKINSVYSKKKLVAIHENVRVLRFPDHFSSGVYLWSHHEKLVIVDNEVCFIGGLDLCFGRYDSYEHKVGDDPPMFWPGKDYYNPRESEPNSWEDTMKDELDRKKYPRMPWHDVHCALWGPPCRDVARHFVQRWNYAKRNKAPNEQAIPLLMPQQHMVIPHYMGNNREPEVVNSTFLETHKVINRKDSSSSGSSEDIPLLIPQEADGLDASSGQLKLNGLNDFHGQPSRPSRTSFSFRKSKVEPLVPDMPMRDFVDERDTLNLEQELSSDVAMRPGMKSSDKEWWETQERGNLVVSADETGQVGPRVACRCQVVRSVSQWSAGTSQVEESIHKAYCSLIEKAEHFVYIENQFFISGLSGDEIIRNRVLESISRRIVRAYQEKQYFRVIIVIPLLPGFQGGLDDVGAASVRAIMHWQYRTISRGHNSILQNLSDLLGPRVYVHSKVMIVDDNTVLVGSANINDRSLLGLRDSEISKIADPVIDSTYKDIWMATARTNTMIYQDVFSCLPNDLIHSRQCVAERKGKLGHTTIDLGVAPENLESYEDGSVKGMEPMERLEAVKGHLVSFPTDFMCQEDLRPMFKESEYYASAQVFH</sequence>
<dbReference type="PROSITE" id="PS50035">
    <property type="entry name" value="PLD"/>
    <property type="match status" value="2"/>
</dbReference>
<evidence type="ECO:0000259" key="7">
    <source>
        <dbReference type="PROSITE" id="PS50035"/>
    </source>
</evidence>
<protein>
    <recommendedName>
        <fullName evidence="2">phospholipase D</fullName>
        <ecNumber evidence="2">3.1.4.4</ecNumber>
    </recommendedName>
</protein>
<dbReference type="GO" id="GO:0006654">
    <property type="term" value="P:phosphatidic acid biosynthetic process"/>
    <property type="evidence" value="ECO:0007669"/>
    <property type="project" value="InterPro"/>
</dbReference>
<evidence type="ECO:0000313" key="8">
    <source>
        <dbReference type="EMBL" id="KVH91700.1"/>
    </source>
</evidence>
<comment type="caution">
    <text evidence="8">The sequence shown here is derived from an EMBL/GenBank/DDBJ whole genome shotgun (WGS) entry which is preliminary data.</text>
</comment>
<dbReference type="AlphaFoldDB" id="A0A103XJ34"/>
<keyword evidence="3" id="KW-0677">Repeat</keyword>
<dbReference type="SMART" id="SM00155">
    <property type="entry name" value="PLDc"/>
    <property type="match status" value="2"/>
</dbReference>
<dbReference type="CDD" id="cd09141">
    <property type="entry name" value="PLDc_vPLD1_2_yPLD_like_2"/>
    <property type="match status" value="1"/>
</dbReference>
<dbReference type="InterPro" id="IPR016555">
    <property type="entry name" value="PLipase_D_euk"/>
</dbReference>
<dbReference type="Proteomes" id="UP000243975">
    <property type="component" value="Unassembled WGS sequence"/>
</dbReference>
<dbReference type="GO" id="GO:0005886">
    <property type="term" value="C:plasma membrane"/>
    <property type="evidence" value="ECO:0007669"/>
    <property type="project" value="TreeGrafter"/>
</dbReference>
<dbReference type="PANTHER" id="PTHR18896:SF181">
    <property type="entry name" value="PHOSPHOLIPASE D"/>
    <property type="match status" value="1"/>
</dbReference>
<accession>A0A103XJ34</accession>
<gene>
    <name evidence="8" type="ORF">Ccrd_006277</name>
</gene>
<dbReference type="PANTHER" id="PTHR18896">
    <property type="entry name" value="PHOSPHOLIPASE D"/>
    <property type="match status" value="1"/>
</dbReference>